<dbReference type="PROSITE" id="PS50043">
    <property type="entry name" value="HTH_LUXR_2"/>
    <property type="match status" value="1"/>
</dbReference>
<evidence type="ECO:0000256" key="3">
    <source>
        <dbReference type="ARBA" id="ARBA00023163"/>
    </source>
</evidence>
<comment type="caution">
    <text evidence="5">The sequence shown here is derived from an EMBL/GenBank/DDBJ whole genome shotgun (WGS) entry which is preliminary data.</text>
</comment>
<proteinExistence type="predicted"/>
<dbReference type="SUPFAM" id="SSF46894">
    <property type="entry name" value="C-terminal effector domain of the bipartite response regulators"/>
    <property type="match status" value="1"/>
</dbReference>
<keyword evidence="6" id="KW-1185">Reference proteome</keyword>
<dbReference type="Proteomes" id="UP001596378">
    <property type="component" value="Unassembled WGS sequence"/>
</dbReference>
<dbReference type="PRINTS" id="PR00038">
    <property type="entry name" value="HTHLUXR"/>
</dbReference>
<keyword evidence="3" id="KW-0804">Transcription</keyword>
<dbReference type="Pfam" id="PF13191">
    <property type="entry name" value="AAA_16"/>
    <property type="match status" value="1"/>
</dbReference>
<dbReference type="InterPro" id="IPR016032">
    <property type="entry name" value="Sig_transdc_resp-reg_C-effctor"/>
</dbReference>
<evidence type="ECO:0000313" key="6">
    <source>
        <dbReference type="Proteomes" id="UP001596378"/>
    </source>
</evidence>
<keyword evidence="2" id="KW-0238">DNA-binding</keyword>
<dbReference type="RefSeq" id="WP_378048717.1">
    <property type="nucleotide sequence ID" value="NZ_JBHMDN010000018.1"/>
</dbReference>
<evidence type="ECO:0000256" key="1">
    <source>
        <dbReference type="ARBA" id="ARBA00023015"/>
    </source>
</evidence>
<evidence type="ECO:0000256" key="2">
    <source>
        <dbReference type="ARBA" id="ARBA00023125"/>
    </source>
</evidence>
<reference evidence="6" key="1">
    <citation type="journal article" date="2019" name="Int. J. Syst. Evol. Microbiol.">
        <title>The Global Catalogue of Microorganisms (GCM) 10K type strain sequencing project: providing services to taxonomists for standard genome sequencing and annotation.</title>
        <authorList>
            <consortium name="The Broad Institute Genomics Platform"/>
            <consortium name="The Broad Institute Genome Sequencing Center for Infectious Disease"/>
            <person name="Wu L."/>
            <person name="Ma J."/>
        </authorList>
    </citation>
    <scope>NUCLEOTIDE SEQUENCE [LARGE SCALE GENOMIC DNA]</scope>
    <source>
        <strain evidence="6">KCTC 12907</strain>
    </source>
</reference>
<accession>A0ABW2F791</accession>
<dbReference type="InterPro" id="IPR000792">
    <property type="entry name" value="Tscrpt_reg_LuxR_C"/>
</dbReference>
<dbReference type="PRINTS" id="PR00364">
    <property type="entry name" value="DISEASERSIST"/>
</dbReference>
<protein>
    <submittedName>
        <fullName evidence="5">LuxR C-terminal-related transcriptional regulator</fullName>
    </submittedName>
</protein>
<evidence type="ECO:0000313" key="5">
    <source>
        <dbReference type="EMBL" id="MFC7148246.1"/>
    </source>
</evidence>
<sequence>MNDWQAEEERWEKAGFVGREAEREQFRAWLSDPDRRARLLNVYGVGGIGKSRLLRMCGTLARREGALFVLIDFRDMAPSPDAFETHLRRLLPSEADKPDDTLNRLAARTRIVLALDSYERAASIDSWLRDSFIPRLDSDILLVIAGRYELDGGWLRSAYWRGRTAKLELEGFSEAEARRFVALHQGEEDEAFAAKAYVWSGGLPLTLSLLPPGASAWQRWPDLAELSGHWLWETADEALRARMEYASSARVFNQELLGSMCGAPVTDAEFAALVKLSFVSSTRRGWYIQEGVREAIRASFRKSKPAAYRDSLRSCTSYYLELLKDASEEERGWVLQELLYYLSDSLPRSVLAVASAASENRMESLNEANYPEVRAFLEARRAFPRLKRNRYYDREKDVVYTLEMTQRQDERRAELVDPADWLALGLDSVKLMRDRIGKPVGLLAAIPIHRNTLEMLATRPVTRAYFSTLSLDERLQLAAAPERPAGWFIRMIDVADPGDAKARAELVHAAMGYVAAGGRILVSTHLPFYQELLRRLGFEEVPGAEHVDYGADSPAPTYLLDLSGTRLISWLGRISPAGLPQGDGEEEPDLRLTEREKDIARLLLQGCSNPEISRTLFLSEITVKKYVSQMLAKAGCKNRTQLTQVLLKLRSLEP</sequence>
<dbReference type="SMART" id="SM00421">
    <property type="entry name" value="HTH_LUXR"/>
    <property type="match status" value="1"/>
</dbReference>
<dbReference type="CDD" id="cd06170">
    <property type="entry name" value="LuxR_C_like"/>
    <property type="match status" value="1"/>
</dbReference>
<dbReference type="PANTHER" id="PTHR44688">
    <property type="entry name" value="DNA-BINDING TRANSCRIPTIONAL ACTIVATOR DEVR_DOSR"/>
    <property type="match status" value="1"/>
</dbReference>
<dbReference type="InterPro" id="IPR027417">
    <property type="entry name" value="P-loop_NTPase"/>
</dbReference>
<name>A0ABW2F791_9BACL</name>
<dbReference type="InterPro" id="IPR041664">
    <property type="entry name" value="AAA_16"/>
</dbReference>
<dbReference type="InterPro" id="IPR036388">
    <property type="entry name" value="WH-like_DNA-bd_sf"/>
</dbReference>
<dbReference type="SUPFAM" id="SSF52540">
    <property type="entry name" value="P-loop containing nucleoside triphosphate hydrolases"/>
    <property type="match status" value="1"/>
</dbReference>
<evidence type="ECO:0000259" key="4">
    <source>
        <dbReference type="PROSITE" id="PS50043"/>
    </source>
</evidence>
<dbReference type="PANTHER" id="PTHR44688:SF16">
    <property type="entry name" value="DNA-BINDING TRANSCRIPTIONAL ACTIVATOR DEVR_DOSR"/>
    <property type="match status" value="1"/>
</dbReference>
<feature type="domain" description="HTH luxR-type" evidence="4">
    <location>
        <begin position="585"/>
        <end position="650"/>
    </location>
</feature>
<dbReference type="Gene3D" id="1.10.10.10">
    <property type="entry name" value="Winged helix-like DNA-binding domain superfamily/Winged helix DNA-binding domain"/>
    <property type="match status" value="1"/>
</dbReference>
<organism evidence="5 6">
    <name type="scientific">Cohnella cellulosilytica</name>
    <dbReference type="NCBI Taxonomy" id="986710"/>
    <lineage>
        <taxon>Bacteria</taxon>
        <taxon>Bacillati</taxon>
        <taxon>Bacillota</taxon>
        <taxon>Bacilli</taxon>
        <taxon>Bacillales</taxon>
        <taxon>Paenibacillaceae</taxon>
        <taxon>Cohnella</taxon>
    </lineage>
</organism>
<dbReference type="Pfam" id="PF00196">
    <property type="entry name" value="GerE"/>
    <property type="match status" value="1"/>
</dbReference>
<dbReference type="Gene3D" id="3.40.50.300">
    <property type="entry name" value="P-loop containing nucleotide triphosphate hydrolases"/>
    <property type="match status" value="1"/>
</dbReference>
<keyword evidence="1" id="KW-0805">Transcription regulation</keyword>
<gene>
    <name evidence="5" type="ORF">ACFQMJ_06805</name>
</gene>
<dbReference type="EMBL" id="JBHTAI010000003">
    <property type="protein sequence ID" value="MFC7148246.1"/>
    <property type="molecule type" value="Genomic_DNA"/>
</dbReference>